<name>A0ABT8BEB5_9HYPH</name>
<feature type="region of interest" description="Disordered" evidence="1">
    <location>
        <begin position="87"/>
        <end position="113"/>
    </location>
</feature>
<organism evidence="2 3">
    <name type="scientific">Methylobacterium adhaesivum</name>
    <dbReference type="NCBI Taxonomy" id="333297"/>
    <lineage>
        <taxon>Bacteria</taxon>
        <taxon>Pseudomonadati</taxon>
        <taxon>Pseudomonadota</taxon>
        <taxon>Alphaproteobacteria</taxon>
        <taxon>Hyphomicrobiales</taxon>
        <taxon>Methylobacteriaceae</taxon>
        <taxon>Methylobacterium</taxon>
    </lineage>
</organism>
<gene>
    <name evidence="2" type="ORF">QWZ12_03190</name>
</gene>
<comment type="caution">
    <text evidence="2">The sequence shown here is derived from an EMBL/GenBank/DDBJ whole genome shotgun (WGS) entry which is preliminary data.</text>
</comment>
<accession>A0ABT8BEB5</accession>
<dbReference type="Proteomes" id="UP001224644">
    <property type="component" value="Unassembled WGS sequence"/>
</dbReference>
<proteinExistence type="predicted"/>
<sequence>MDTRGITVVGSDEGGASGMTTNTMSPAQSRAARALLDWSPADLAAKVGLSEDVVTGFESGGIELASGQVEALRSALMQAGAVFAEDGSNGVRLGTRGGDEGTRLGALTTENDR</sequence>
<dbReference type="RefSeq" id="WP_238224189.1">
    <property type="nucleotide sequence ID" value="NZ_BPQD01000007.1"/>
</dbReference>
<dbReference type="InterPro" id="IPR001387">
    <property type="entry name" value="Cro/C1-type_HTH"/>
</dbReference>
<evidence type="ECO:0000313" key="3">
    <source>
        <dbReference type="Proteomes" id="UP001224644"/>
    </source>
</evidence>
<dbReference type="EMBL" id="JAUFPX010000002">
    <property type="protein sequence ID" value="MDN3589613.1"/>
    <property type="molecule type" value="Genomic_DNA"/>
</dbReference>
<evidence type="ECO:0000256" key="1">
    <source>
        <dbReference type="SAM" id="MobiDB-lite"/>
    </source>
</evidence>
<keyword evidence="3" id="KW-1185">Reference proteome</keyword>
<protein>
    <submittedName>
        <fullName evidence="2">Helix-turn-helix transcriptional regulator</fullName>
    </submittedName>
</protein>
<dbReference type="Gene3D" id="1.10.260.40">
    <property type="entry name" value="lambda repressor-like DNA-binding domains"/>
    <property type="match status" value="1"/>
</dbReference>
<dbReference type="CDD" id="cd00093">
    <property type="entry name" value="HTH_XRE"/>
    <property type="match status" value="1"/>
</dbReference>
<evidence type="ECO:0000313" key="2">
    <source>
        <dbReference type="EMBL" id="MDN3589613.1"/>
    </source>
</evidence>
<feature type="region of interest" description="Disordered" evidence="1">
    <location>
        <begin position="1"/>
        <end position="25"/>
    </location>
</feature>
<reference evidence="3" key="1">
    <citation type="journal article" date="2019" name="Int. J. Syst. Evol. Microbiol.">
        <title>The Global Catalogue of Microorganisms (GCM) 10K type strain sequencing project: providing services to taxonomists for standard genome sequencing and annotation.</title>
        <authorList>
            <consortium name="The Broad Institute Genomics Platform"/>
            <consortium name="The Broad Institute Genome Sequencing Center for Infectious Disease"/>
            <person name="Wu L."/>
            <person name="Ma J."/>
        </authorList>
    </citation>
    <scope>NUCLEOTIDE SEQUENCE [LARGE SCALE GENOMIC DNA]</scope>
    <source>
        <strain evidence="3">CECT 7069</strain>
    </source>
</reference>
<dbReference type="InterPro" id="IPR010982">
    <property type="entry name" value="Lambda_DNA-bd_dom_sf"/>
</dbReference>